<dbReference type="Pfam" id="PF25137">
    <property type="entry name" value="ADH_Fe_C"/>
    <property type="match status" value="1"/>
</dbReference>
<dbReference type="AlphaFoldDB" id="A0A093S1M7"/>
<dbReference type="Gene3D" id="1.20.1090.10">
    <property type="entry name" value="Dehydroquinate synthase-like - alpha domain"/>
    <property type="match status" value="1"/>
</dbReference>
<reference evidence="4 5" key="1">
    <citation type="submission" date="2014-08" db="EMBL/GenBank/DDBJ databases">
        <title>Genome sequences of NCPPB Pectobacterium isolates.</title>
        <authorList>
            <person name="Glover R.H."/>
            <person name="Sapp M."/>
            <person name="Elphinstone J."/>
        </authorList>
    </citation>
    <scope>NUCLEOTIDE SEQUENCE [LARGE SCALE GENOMIC DNA]</scope>
    <source>
        <strain evidence="4 5">NCPPB 2795</strain>
    </source>
</reference>
<name>A0A093S1M7_9GAMM</name>
<evidence type="ECO:0000313" key="5">
    <source>
        <dbReference type="Proteomes" id="UP000032874"/>
    </source>
</evidence>
<dbReference type="InterPro" id="IPR018211">
    <property type="entry name" value="ADH_Fe_CS"/>
</dbReference>
<dbReference type="EMBL" id="JQHM01000006">
    <property type="protein sequence ID" value="KFX03976.1"/>
    <property type="molecule type" value="Genomic_DNA"/>
</dbReference>
<keyword evidence="1" id="KW-0560">Oxidoreductase</keyword>
<dbReference type="FunFam" id="3.40.50.1970:FF:000008">
    <property type="entry name" value="Alcohol dehydrogenase YqhD"/>
    <property type="match status" value="1"/>
</dbReference>
<dbReference type="GO" id="GO:1990002">
    <property type="term" value="F:methylglyoxal reductase (NADPH) (acetol producing) activity"/>
    <property type="evidence" value="ECO:0007669"/>
    <property type="project" value="TreeGrafter"/>
</dbReference>
<dbReference type="PANTHER" id="PTHR43633:SF1">
    <property type="entry name" value="ALCOHOL DEHYDROGENASE YQHD"/>
    <property type="match status" value="1"/>
</dbReference>
<sequence>MLNFTLHTPTKILFGEGQIAELGKEIPADARILITYGGGSVKLNGVLDQVYRALEGRNVREFSGIEPNPTYETLMKAVEVVRAEKIDFLLAVGGGSVVDGTKFIAAAADYQAAQDPWHILQTGGAEIDRGVAMAAVLTLPATGSESNNGAVITRKSTNDKLAFRSRYTQPLFAVLDPVVTYTLPARQIANGVVDAFVHTVEQYLTYSVDAKVQDRFAEGLLLTLVEEGPRALAEPENYKVRANVMWSATLALNGLIGAGVPQDWSTHMLGHELTALHGLDHAQTLAIVLPAMLTARKTQKRDKLLQYAERVWNLRDGSEDLRIDGAIAATRDFFEKMGVPTRLSDYQLDGSSIPTLVAKLSEHGLTALGEHRDITLEESQKIYEAAR</sequence>
<dbReference type="PROSITE" id="PS00060">
    <property type="entry name" value="ADH_IRON_2"/>
    <property type="match status" value="1"/>
</dbReference>
<dbReference type="CDD" id="cd08187">
    <property type="entry name" value="BDH"/>
    <property type="match status" value="1"/>
</dbReference>
<dbReference type="GO" id="GO:0046872">
    <property type="term" value="F:metal ion binding"/>
    <property type="evidence" value="ECO:0007669"/>
    <property type="project" value="InterPro"/>
</dbReference>
<dbReference type="GO" id="GO:0005829">
    <property type="term" value="C:cytosol"/>
    <property type="evidence" value="ECO:0007669"/>
    <property type="project" value="TreeGrafter"/>
</dbReference>
<dbReference type="RefSeq" id="WP_039324784.1">
    <property type="nucleotide sequence ID" value="NZ_JQHM01000006.1"/>
</dbReference>
<dbReference type="Gene3D" id="3.40.50.1970">
    <property type="match status" value="1"/>
</dbReference>
<protein>
    <submittedName>
        <fullName evidence="4">Aldehyde reductase</fullName>
    </submittedName>
</protein>
<dbReference type="PANTHER" id="PTHR43633">
    <property type="entry name" value="ALCOHOL DEHYDROGENASE YQHD"/>
    <property type="match status" value="1"/>
</dbReference>
<gene>
    <name evidence="4" type="ORF">KP22_14055</name>
</gene>
<dbReference type="SUPFAM" id="SSF56796">
    <property type="entry name" value="Dehydroquinate synthase-like"/>
    <property type="match status" value="1"/>
</dbReference>
<dbReference type="Pfam" id="PF00465">
    <property type="entry name" value="Fe-ADH"/>
    <property type="match status" value="1"/>
</dbReference>
<comment type="caution">
    <text evidence="4">The sequence shown here is derived from an EMBL/GenBank/DDBJ whole genome shotgun (WGS) entry which is preliminary data.</text>
</comment>
<dbReference type="NCBIfam" id="NF011717">
    <property type="entry name" value="PRK15138.1"/>
    <property type="match status" value="1"/>
</dbReference>
<evidence type="ECO:0000313" key="4">
    <source>
        <dbReference type="EMBL" id="KFX03976.1"/>
    </source>
</evidence>
<dbReference type="InterPro" id="IPR056798">
    <property type="entry name" value="ADH_Fe_C"/>
</dbReference>
<feature type="domain" description="Alcohol dehydrogenase iron-type/glycerol dehydrogenase GldA" evidence="2">
    <location>
        <begin position="9"/>
        <end position="177"/>
    </location>
</feature>
<feature type="domain" description="Fe-containing alcohol dehydrogenase-like C-terminal" evidence="3">
    <location>
        <begin position="189"/>
        <end position="386"/>
    </location>
</feature>
<evidence type="ECO:0000259" key="2">
    <source>
        <dbReference type="Pfam" id="PF00465"/>
    </source>
</evidence>
<accession>A0A093S1M7</accession>
<dbReference type="InterPro" id="IPR001670">
    <property type="entry name" value="ADH_Fe/GldA"/>
</dbReference>
<dbReference type="eggNOG" id="COG1979">
    <property type="taxonomic scope" value="Bacteria"/>
</dbReference>
<dbReference type="Proteomes" id="UP000032874">
    <property type="component" value="Unassembled WGS sequence"/>
</dbReference>
<dbReference type="STRING" id="55207.KP22_14055"/>
<dbReference type="InterPro" id="IPR044731">
    <property type="entry name" value="BDH-like"/>
</dbReference>
<organism evidence="4 5">
    <name type="scientific">Pectobacterium betavasculorum</name>
    <dbReference type="NCBI Taxonomy" id="55207"/>
    <lineage>
        <taxon>Bacteria</taxon>
        <taxon>Pseudomonadati</taxon>
        <taxon>Pseudomonadota</taxon>
        <taxon>Gammaproteobacteria</taxon>
        <taxon>Enterobacterales</taxon>
        <taxon>Pectobacteriaceae</taxon>
        <taxon>Pectobacterium</taxon>
    </lineage>
</organism>
<proteinExistence type="predicted"/>
<dbReference type="PROSITE" id="PS00913">
    <property type="entry name" value="ADH_IRON_1"/>
    <property type="match status" value="1"/>
</dbReference>
<evidence type="ECO:0000259" key="3">
    <source>
        <dbReference type="Pfam" id="PF25137"/>
    </source>
</evidence>
<dbReference type="GO" id="GO:1990362">
    <property type="term" value="F:butanol dehydrogenase (NAD+) activity"/>
    <property type="evidence" value="ECO:0007669"/>
    <property type="project" value="InterPro"/>
</dbReference>
<dbReference type="GO" id="GO:0008106">
    <property type="term" value="F:alcohol dehydrogenase (NADP+) activity"/>
    <property type="evidence" value="ECO:0007669"/>
    <property type="project" value="TreeGrafter"/>
</dbReference>
<dbReference type="FunFam" id="1.20.1090.10:FF:000005">
    <property type="entry name" value="Alcohol dehydrogenase YqhD"/>
    <property type="match status" value="1"/>
</dbReference>
<evidence type="ECO:0000256" key="1">
    <source>
        <dbReference type="ARBA" id="ARBA00023002"/>
    </source>
</evidence>